<keyword evidence="4" id="KW-0552">Olfaction</keyword>
<dbReference type="GO" id="GO:0007165">
    <property type="term" value="P:signal transduction"/>
    <property type="evidence" value="ECO:0007669"/>
    <property type="project" value="UniProtKB-KW"/>
</dbReference>
<keyword evidence="5 9" id="KW-1133">Transmembrane helix</keyword>
<evidence type="ECO:0000256" key="4">
    <source>
        <dbReference type="ARBA" id="ARBA00022725"/>
    </source>
</evidence>
<gene>
    <name evidence="10" type="ORF">Cfor_00699</name>
</gene>
<keyword evidence="6 9" id="KW-0472">Membrane</keyword>
<evidence type="ECO:0000256" key="7">
    <source>
        <dbReference type="ARBA" id="ARBA00023170"/>
    </source>
</evidence>
<evidence type="ECO:0000313" key="10">
    <source>
        <dbReference type="EMBL" id="GFG31093.1"/>
    </source>
</evidence>
<evidence type="ECO:0000256" key="5">
    <source>
        <dbReference type="ARBA" id="ARBA00022989"/>
    </source>
</evidence>
<reference evidence="11" key="1">
    <citation type="submission" date="2020-01" db="EMBL/GenBank/DDBJ databases">
        <title>Draft genome sequence of the Termite Coptotermes fromosanus.</title>
        <authorList>
            <person name="Itakura S."/>
            <person name="Yosikawa Y."/>
            <person name="Umezawa K."/>
        </authorList>
    </citation>
    <scope>NUCLEOTIDE SEQUENCE [LARGE SCALE GENOMIC DNA]</scope>
</reference>
<dbReference type="GO" id="GO:0005886">
    <property type="term" value="C:plasma membrane"/>
    <property type="evidence" value="ECO:0007669"/>
    <property type="project" value="TreeGrafter"/>
</dbReference>
<comment type="caution">
    <text evidence="10">The sequence shown here is derived from an EMBL/GenBank/DDBJ whole genome shotgun (WGS) entry which is preliminary data.</text>
</comment>
<evidence type="ECO:0000256" key="9">
    <source>
        <dbReference type="SAM" id="Phobius"/>
    </source>
</evidence>
<keyword evidence="8" id="KW-0807">Transducer</keyword>
<name>A0A6L2PEX0_COPFO</name>
<feature type="non-terminal residue" evidence="10">
    <location>
        <position position="1"/>
    </location>
</feature>
<dbReference type="Pfam" id="PF02949">
    <property type="entry name" value="7tm_6"/>
    <property type="match status" value="1"/>
</dbReference>
<dbReference type="InterPro" id="IPR004117">
    <property type="entry name" value="7tm6_olfct_rcpt"/>
</dbReference>
<dbReference type="PANTHER" id="PTHR21137">
    <property type="entry name" value="ODORANT RECEPTOR"/>
    <property type="match status" value="1"/>
</dbReference>
<keyword evidence="7" id="KW-0675">Receptor</keyword>
<organism evidence="10 11">
    <name type="scientific">Coptotermes formosanus</name>
    <name type="common">Formosan subterranean termite</name>
    <dbReference type="NCBI Taxonomy" id="36987"/>
    <lineage>
        <taxon>Eukaryota</taxon>
        <taxon>Metazoa</taxon>
        <taxon>Ecdysozoa</taxon>
        <taxon>Arthropoda</taxon>
        <taxon>Hexapoda</taxon>
        <taxon>Insecta</taxon>
        <taxon>Pterygota</taxon>
        <taxon>Neoptera</taxon>
        <taxon>Polyneoptera</taxon>
        <taxon>Dictyoptera</taxon>
        <taxon>Blattodea</taxon>
        <taxon>Blattoidea</taxon>
        <taxon>Termitoidae</taxon>
        <taxon>Rhinotermitidae</taxon>
        <taxon>Coptotermes</taxon>
    </lineage>
</organism>
<dbReference type="AlphaFoldDB" id="A0A6L2PEX0"/>
<dbReference type="EMBL" id="BLKM01007598">
    <property type="protein sequence ID" value="GFG31093.1"/>
    <property type="molecule type" value="Genomic_DNA"/>
</dbReference>
<dbReference type="GO" id="GO:0005549">
    <property type="term" value="F:odorant binding"/>
    <property type="evidence" value="ECO:0007669"/>
    <property type="project" value="InterPro"/>
</dbReference>
<dbReference type="Proteomes" id="UP000502823">
    <property type="component" value="Unassembled WGS sequence"/>
</dbReference>
<feature type="transmembrane region" description="Helical" evidence="9">
    <location>
        <begin position="47"/>
        <end position="65"/>
    </location>
</feature>
<evidence type="ECO:0000256" key="2">
    <source>
        <dbReference type="ARBA" id="ARBA00022606"/>
    </source>
</evidence>
<dbReference type="OrthoDB" id="6604226at2759"/>
<keyword evidence="3 9" id="KW-0812">Transmembrane</keyword>
<keyword evidence="2" id="KW-0716">Sensory transduction</keyword>
<evidence type="ECO:0000313" key="11">
    <source>
        <dbReference type="Proteomes" id="UP000502823"/>
    </source>
</evidence>
<evidence type="ECO:0000256" key="3">
    <source>
        <dbReference type="ARBA" id="ARBA00022692"/>
    </source>
</evidence>
<evidence type="ECO:0000256" key="8">
    <source>
        <dbReference type="ARBA" id="ARBA00023224"/>
    </source>
</evidence>
<dbReference type="PANTHER" id="PTHR21137:SF42">
    <property type="entry name" value="ODORANT RECEPTOR 83A"/>
    <property type="match status" value="1"/>
</dbReference>
<dbReference type="InParanoid" id="A0A6L2PEX0"/>
<feature type="transmembrane region" description="Helical" evidence="9">
    <location>
        <begin position="189"/>
        <end position="210"/>
    </location>
</feature>
<sequence length="298" mass="34113">FRCDAINRLIWLTEPFSWEELPTKNPETRTLTMAGWIPRVQLIAKRIIQFIIIYHPVYTAIRIVVSPNRPLSFNGWFPFNATVSPTYELVNLIQFFAVLSYDCVTFGFNALYATFICIACSQLEKLRGNLAHIRQKQVSSDEADQEEERQVQTSQKVCSYMQKQLNDCIRQHQEILSYVRVLEQTLNQVVAGIFLLALGALCFGSFSIVTSWGNYVQMSQGMVSYLVNMTMLAIYTWFGYELTSQVERVRDAAWGCDWVGTPLHFQKSIRVIISSANKECILTAGKFVPVTVRTMVNV</sequence>
<feature type="transmembrane region" description="Helical" evidence="9">
    <location>
        <begin position="222"/>
        <end position="240"/>
    </location>
</feature>
<accession>A0A6L2PEX0</accession>
<keyword evidence="11" id="KW-1185">Reference proteome</keyword>
<protein>
    <recommendedName>
        <fullName evidence="12">Odorant receptor</fullName>
    </recommendedName>
</protein>
<proteinExistence type="predicted"/>
<evidence type="ECO:0008006" key="12">
    <source>
        <dbReference type="Google" id="ProtNLM"/>
    </source>
</evidence>
<feature type="non-terminal residue" evidence="10">
    <location>
        <position position="298"/>
    </location>
</feature>
<dbReference type="GO" id="GO:0004984">
    <property type="term" value="F:olfactory receptor activity"/>
    <property type="evidence" value="ECO:0007669"/>
    <property type="project" value="InterPro"/>
</dbReference>
<comment type="subcellular location">
    <subcellularLocation>
        <location evidence="1">Membrane</location>
        <topology evidence="1">Multi-pass membrane protein</topology>
    </subcellularLocation>
</comment>
<evidence type="ECO:0000256" key="1">
    <source>
        <dbReference type="ARBA" id="ARBA00004141"/>
    </source>
</evidence>
<dbReference type="FunCoup" id="A0A6L2PEX0">
    <property type="interactions" value="52"/>
</dbReference>
<evidence type="ECO:0000256" key="6">
    <source>
        <dbReference type="ARBA" id="ARBA00023136"/>
    </source>
</evidence>
<feature type="transmembrane region" description="Helical" evidence="9">
    <location>
        <begin position="92"/>
        <end position="120"/>
    </location>
</feature>